<dbReference type="Gene3D" id="3.40.50.300">
    <property type="entry name" value="P-loop containing nucleotide triphosphate hydrolases"/>
    <property type="match status" value="2"/>
</dbReference>
<dbReference type="Pfam" id="PF13538">
    <property type="entry name" value="UvrD_C_2"/>
    <property type="match status" value="1"/>
</dbReference>
<dbReference type="Pfam" id="PF05970">
    <property type="entry name" value="PIF1"/>
    <property type="match status" value="1"/>
</dbReference>
<dbReference type="InterPro" id="IPR027417">
    <property type="entry name" value="P-loop_NTPase"/>
</dbReference>
<sequence>MNQLSANEVFRLAADIVGNTSQSVFLTGKAGTGKTTFLHYIRQNVDKNVVVAAPTGVAAINAGGVTLHSLLQLPFEPFIPNFEGKKKLDYHFKLRKSKIEMLRELDLLIIDEVSMLRADMLDAIDYMLRRYRNNQQAFGGVQILFIGDMFQLPPVVQTSEWELLKHHYPSPFFFHAQVLADYTPLYIELKTIYRQQDQQFIDILNRIRNNCATSQDLQVLNRRYNPTFKLPGENRYIVLCTHNYKADRINSEELLGLAGKEYKFNGEVKGDFSENSLPTEASLTLKEGAQVMFVKNDAGEKRRYYNGKLATICLLTEDKIQVRFENGDEMELESETWRNVRYKLNEESGEIEEEELGSFTQYPIRLAWAITIHKSQGLTFDRVVIDAGQAFAAGQVYVALSRCTSLEGIVLFSRITAQSISTDRFALEFANKEQSPEYLRQILIREKPRYCAGQVKKYFDWTPFIRSLHSLYELATEKKIPKQEETQAMIARLCSRAVEQQEIALNFTKELNRILSAPNPDINHLRERVQKGILYFHKDVQQYIILPVEEHLDSLKNASKVKQYLKKAKEIHATLLRLLERMEFVRYGDVNLTEGLSFDKLTLPKEEITKTKPEKKERPQKGDSQRLTLSLFNDGKSVKEISRERNLAVTTIEGHLAGFVLTGELAVSRLVDESRMEYMLPVLREIAPQTPLTEIKERLPKECSYLDIKAVMNYIRYTERKADRG</sequence>
<evidence type="ECO:0000259" key="2">
    <source>
        <dbReference type="SMART" id="SM00382"/>
    </source>
</evidence>
<dbReference type="SUPFAM" id="SSF52540">
    <property type="entry name" value="P-loop containing nucleoside triphosphate hydrolases"/>
    <property type="match status" value="2"/>
</dbReference>
<accession>A0ABV9KZ80</accession>
<name>A0ABV9KZ80_9BACT</name>
<keyword evidence="4" id="KW-1185">Reference proteome</keyword>
<dbReference type="PANTHER" id="PTHR47642:SF5">
    <property type="entry name" value="ATP-DEPENDENT DNA HELICASE"/>
    <property type="match status" value="1"/>
</dbReference>
<dbReference type="EMBL" id="JBHSGN010000105">
    <property type="protein sequence ID" value="MFC4675564.1"/>
    <property type="molecule type" value="Genomic_DNA"/>
</dbReference>
<evidence type="ECO:0000313" key="3">
    <source>
        <dbReference type="EMBL" id="MFC4675564.1"/>
    </source>
</evidence>
<feature type="domain" description="AAA+ ATPase" evidence="2">
    <location>
        <begin position="20"/>
        <end position="167"/>
    </location>
</feature>
<dbReference type="InterPro" id="IPR051055">
    <property type="entry name" value="PIF1_helicase"/>
</dbReference>
<dbReference type="SMART" id="SM00382">
    <property type="entry name" value="AAA"/>
    <property type="match status" value="1"/>
</dbReference>
<dbReference type="InterPro" id="IPR010285">
    <property type="entry name" value="DNA_helicase_pif1-like_DEAD"/>
</dbReference>
<dbReference type="Proteomes" id="UP001596023">
    <property type="component" value="Unassembled WGS sequence"/>
</dbReference>
<dbReference type="InterPro" id="IPR027785">
    <property type="entry name" value="UvrD-like_helicase_C"/>
</dbReference>
<dbReference type="InterPro" id="IPR003593">
    <property type="entry name" value="AAA+_ATPase"/>
</dbReference>
<feature type="region of interest" description="Disordered" evidence="1">
    <location>
        <begin position="607"/>
        <end position="626"/>
    </location>
</feature>
<gene>
    <name evidence="3" type="ORF">ACFO6W_17885</name>
</gene>
<comment type="caution">
    <text evidence="3">The sequence shown here is derived from an EMBL/GenBank/DDBJ whole genome shotgun (WGS) entry which is preliminary data.</text>
</comment>
<dbReference type="RefSeq" id="WP_379998909.1">
    <property type="nucleotide sequence ID" value="NZ_JBHSGN010000105.1"/>
</dbReference>
<dbReference type="Pfam" id="PF14493">
    <property type="entry name" value="HTH_40"/>
    <property type="match status" value="1"/>
</dbReference>
<dbReference type="CDD" id="cd18809">
    <property type="entry name" value="SF1_C_RecD"/>
    <property type="match status" value="1"/>
</dbReference>
<protein>
    <submittedName>
        <fullName evidence="3">Helix-turn-helix domain-containing protein</fullName>
    </submittedName>
</protein>
<reference evidence="4" key="1">
    <citation type="journal article" date="2019" name="Int. J. Syst. Evol. Microbiol.">
        <title>The Global Catalogue of Microorganisms (GCM) 10K type strain sequencing project: providing services to taxonomists for standard genome sequencing and annotation.</title>
        <authorList>
            <consortium name="The Broad Institute Genomics Platform"/>
            <consortium name="The Broad Institute Genome Sequencing Center for Infectious Disease"/>
            <person name="Wu L."/>
            <person name="Ma J."/>
        </authorList>
    </citation>
    <scope>NUCLEOTIDE SEQUENCE [LARGE SCALE GENOMIC DNA]</scope>
    <source>
        <strain evidence="4">CCUG 66188</strain>
    </source>
</reference>
<evidence type="ECO:0000256" key="1">
    <source>
        <dbReference type="SAM" id="MobiDB-lite"/>
    </source>
</evidence>
<organism evidence="3 4">
    <name type="scientific">Dysgonomonas termitidis</name>
    <dbReference type="NCBI Taxonomy" id="1516126"/>
    <lineage>
        <taxon>Bacteria</taxon>
        <taxon>Pseudomonadati</taxon>
        <taxon>Bacteroidota</taxon>
        <taxon>Bacteroidia</taxon>
        <taxon>Bacteroidales</taxon>
        <taxon>Dysgonomonadaceae</taxon>
        <taxon>Dysgonomonas</taxon>
    </lineage>
</organism>
<proteinExistence type="predicted"/>
<dbReference type="PANTHER" id="PTHR47642">
    <property type="entry name" value="ATP-DEPENDENT DNA HELICASE"/>
    <property type="match status" value="1"/>
</dbReference>
<evidence type="ECO:0000313" key="4">
    <source>
        <dbReference type="Proteomes" id="UP001596023"/>
    </source>
</evidence>
<dbReference type="InterPro" id="IPR029491">
    <property type="entry name" value="Helicase_HTH"/>
</dbReference>
<feature type="compositionally biased region" description="Basic and acidic residues" evidence="1">
    <location>
        <begin position="607"/>
        <end position="624"/>
    </location>
</feature>